<evidence type="ECO:0000313" key="3">
    <source>
        <dbReference type="Proteomes" id="UP000054703"/>
    </source>
</evidence>
<keyword evidence="3" id="KW-1185">Reference proteome</keyword>
<keyword evidence="1" id="KW-0472">Membrane</keyword>
<protein>
    <submittedName>
        <fullName evidence="2">Uncharacterized protein</fullName>
    </submittedName>
</protein>
<dbReference type="AlphaFoldDB" id="A0A0W0Z975"/>
<name>A0A0W0Z975_9GAMM</name>
<proteinExistence type="predicted"/>
<dbReference type="EMBL" id="LNYU01000015">
    <property type="protein sequence ID" value="KTD65610.1"/>
    <property type="molecule type" value="Genomic_DNA"/>
</dbReference>
<keyword evidence="1" id="KW-1133">Transmembrane helix</keyword>
<reference evidence="2 3" key="1">
    <citation type="submission" date="2015-11" db="EMBL/GenBank/DDBJ databases">
        <title>Genomic analysis of 38 Legionella species identifies large and diverse effector repertoires.</title>
        <authorList>
            <person name="Burstein D."/>
            <person name="Amaro F."/>
            <person name="Zusman T."/>
            <person name="Lifshitz Z."/>
            <person name="Cohen O."/>
            <person name="Gilbert J.A."/>
            <person name="Pupko T."/>
            <person name="Shuman H.A."/>
            <person name="Segal G."/>
        </authorList>
    </citation>
    <scope>NUCLEOTIDE SEQUENCE [LARGE SCALE GENOMIC DNA]</scope>
    <source>
        <strain evidence="2 3">SC-63-C7</strain>
    </source>
</reference>
<evidence type="ECO:0000313" key="2">
    <source>
        <dbReference type="EMBL" id="KTD65610.1"/>
    </source>
</evidence>
<comment type="caution">
    <text evidence="2">The sequence shown here is derived from an EMBL/GenBank/DDBJ whole genome shotgun (WGS) entry which is preliminary data.</text>
</comment>
<dbReference type="PATRIC" id="fig|45074.5.peg.800"/>
<dbReference type="Proteomes" id="UP000054703">
    <property type="component" value="Unassembled WGS sequence"/>
</dbReference>
<feature type="transmembrane region" description="Helical" evidence="1">
    <location>
        <begin position="48"/>
        <end position="65"/>
    </location>
</feature>
<keyword evidence="1" id="KW-0812">Transmembrane</keyword>
<sequence length="69" mass="8048">MIPFYPGHIMTEFYGLCKKNQQITVVFFFTGRVLDSIQEQSIFKTYDAFVTTLILILVALILHFIKMRG</sequence>
<organism evidence="2 3">
    <name type="scientific">Legionella santicrucis</name>
    <dbReference type="NCBI Taxonomy" id="45074"/>
    <lineage>
        <taxon>Bacteria</taxon>
        <taxon>Pseudomonadati</taxon>
        <taxon>Pseudomonadota</taxon>
        <taxon>Gammaproteobacteria</taxon>
        <taxon>Legionellales</taxon>
        <taxon>Legionellaceae</taxon>
        <taxon>Legionella</taxon>
    </lineage>
</organism>
<evidence type="ECO:0000256" key="1">
    <source>
        <dbReference type="SAM" id="Phobius"/>
    </source>
</evidence>
<accession>A0A0W0Z975</accession>
<gene>
    <name evidence="2" type="ORF">Lsan_0764</name>
</gene>